<keyword evidence="4" id="KW-1185">Reference proteome</keyword>
<organism evidence="3 4">
    <name type="scientific">Periconia macrospinosa</name>
    <dbReference type="NCBI Taxonomy" id="97972"/>
    <lineage>
        <taxon>Eukaryota</taxon>
        <taxon>Fungi</taxon>
        <taxon>Dikarya</taxon>
        <taxon>Ascomycota</taxon>
        <taxon>Pezizomycotina</taxon>
        <taxon>Dothideomycetes</taxon>
        <taxon>Pleosporomycetidae</taxon>
        <taxon>Pleosporales</taxon>
        <taxon>Massarineae</taxon>
        <taxon>Periconiaceae</taxon>
        <taxon>Periconia</taxon>
    </lineage>
</organism>
<dbReference type="AlphaFoldDB" id="A0A2V1D0C8"/>
<dbReference type="PANTHER" id="PTHR14950">
    <property type="entry name" value="DICER-RELATED"/>
    <property type="match status" value="1"/>
</dbReference>
<dbReference type="GO" id="GO:0030422">
    <property type="term" value="P:siRNA processing"/>
    <property type="evidence" value="ECO:0007669"/>
    <property type="project" value="TreeGrafter"/>
</dbReference>
<name>A0A2V1D0C8_9PLEO</name>
<evidence type="ECO:0000313" key="3">
    <source>
        <dbReference type="EMBL" id="PVH91490.1"/>
    </source>
</evidence>
<proteinExistence type="predicted"/>
<dbReference type="GO" id="GO:0004525">
    <property type="term" value="F:ribonuclease III activity"/>
    <property type="evidence" value="ECO:0007669"/>
    <property type="project" value="InterPro"/>
</dbReference>
<dbReference type="InterPro" id="IPR036389">
    <property type="entry name" value="RNase_III_sf"/>
</dbReference>
<sequence>MTAHPVETILEYQFSNRNLLNEALLAAGASVSSKDIHGDPRGNKRLALLGDSVLQEAILEPWYSSGESIEEGSNKVKNLARNSKLSQVAQESGLAKYVDKNPCQLGDVPQETAASTVEAVVGAVYLDCGKDMATVKRVLEAINLYRAT</sequence>
<protein>
    <submittedName>
        <fullName evidence="3">Ribonuclease III</fullName>
    </submittedName>
</protein>
<dbReference type="GO" id="GO:0003723">
    <property type="term" value="F:RNA binding"/>
    <property type="evidence" value="ECO:0007669"/>
    <property type="project" value="TreeGrafter"/>
</dbReference>
<dbReference type="GO" id="GO:0005634">
    <property type="term" value="C:nucleus"/>
    <property type="evidence" value="ECO:0007669"/>
    <property type="project" value="TreeGrafter"/>
</dbReference>
<dbReference type="GO" id="GO:0005737">
    <property type="term" value="C:cytoplasm"/>
    <property type="evidence" value="ECO:0007669"/>
    <property type="project" value="TreeGrafter"/>
</dbReference>
<dbReference type="PANTHER" id="PTHR14950:SF62">
    <property type="entry name" value="DICER-LIKE PROTEIN 1"/>
    <property type="match status" value="1"/>
</dbReference>
<dbReference type="STRING" id="97972.A0A2V1D0C8"/>
<evidence type="ECO:0000313" key="4">
    <source>
        <dbReference type="Proteomes" id="UP000244855"/>
    </source>
</evidence>
<dbReference type="Proteomes" id="UP000244855">
    <property type="component" value="Unassembled WGS sequence"/>
</dbReference>
<dbReference type="PROSITE" id="PS50142">
    <property type="entry name" value="RNASE_3_2"/>
    <property type="match status" value="1"/>
</dbReference>
<evidence type="ECO:0000256" key="1">
    <source>
        <dbReference type="ARBA" id="ARBA00022801"/>
    </source>
</evidence>
<dbReference type="SUPFAM" id="SSF69065">
    <property type="entry name" value="RNase III domain-like"/>
    <property type="match status" value="1"/>
</dbReference>
<evidence type="ECO:0000259" key="2">
    <source>
        <dbReference type="PROSITE" id="PS50142"/>
    </source>
</evidence>
<accession>A0A2V1D0C8</accession>
<dbReference type="InterPro" id="IPR000999">
    <property type="entry name" value="RNase_III_dom"/>
</dbReference>
<gene>
    <name evidence="3" type="ORF">DM02DRAFT_678067</name>
</gene>
<dbReference type="EMBL" id="KZ805854">
    <property type="protein sequence ID" value="PVH91490.1"/>
    <property type="molecule type" value="Genomic_DNA"/>
</dbReference>
<dbReference type="CDD" id="cd00593">
    <property type="entry name" value="RIBOc"/>
    <property type="match status" value="1"/>
</dbReference>
<dbReference type="OrthoDB" id="67027at2759"/>
<dbReference type="SMART" id="SM00535">
    <property type="entry name" value="RIBOc"/>
    <property type="match status" value="1"/>
</dbReference>
<dbReference type="Gene3D" id="1.10.1520.10">
    <property type="entry name" value="Ribonuclease III domain"/>
    <property type="match status" value="1"/>
</dbReference>
<feature type="domain" description="RNase III" evidence="2">
    <location>
        <begin position="3"/>
        <end position="129"/>
    </location>
</feature>
<keyword evidence="1" id="KW-0378">Hydrolase</keyword>
<dbReference type="Pfam" id="PF14622">
    <property type="entry name" value="Ribonucleas_3_3"/>
    <property type="match status" value="1"/>
</dbReference>
<reference evidence="3 4" key="1">
    <citation type="journal article" date="2018" name="Sci. Rep.">
        <title>Comparative genomics provides insights into the lifestyle and reveals functional heterogeneity of dark septate endophytic fungi.</title>
        <authorList>
            <person name="Knapp D.G."/>
            <person name="Nemeth J.B."/>
            <person name="Barry K."/>
            <person name="Hainaut M."/>
            <person name="Henrissat B."/>
            <person name="Johnson J."/>
            <person name="Kuo A."/>
            <person name="Lim J.H.P."/>
            <person name="Lipzen A."/>
            <person name="Nolan M."/>
            <person name="Ohm R.A."/>
            <person name="Tamas L."/>
            <person name="Grigoriev I.V."/>
            <person name="Spatafora J.W."/>
            <person name="Nagy L.G."/>
            <person name="Kovacs G.M."/>
        </authorList>
    </citation>
    <scope>NUCLEOTIDE SEQUENCE [LARGE SCALE GENOMIC DNA]</scope>
    <source>
        <strain evidence="3 4">DSE2036</strain>
    </source>
</reference>